<evidence type="ECO:0000313" key="3">
    <source>
        <dbReference type="Proteomes" id="UP000285023"/>
    </source>
</evidence>
<sequence length="210" mass="21697">MRRHFALLAVATALAGCTHDAPNADLRGVNPVNVPVVSRADYVFDASAPDGTLAPAEAARLDGWFRSMQLGYGDAIYVDGPYAYGARDEVARVAGRYGLLVNDGAPVTVGAIAPGTVRIVVSRTRASVPGCPNWSIPSQPNFDNASMSNLGCGVNSNLAAMVANPEDLVHGREGSGVSDAATASRAIGVYRSTPPTGTKGLQDISTKKGN</sequence>
<dbReference type="EMBL" id="QXTF01000003">
    <property type="protein sequence ID" value="RIX27459.1"/>
    <property type="molecule type" value="Genomic_DNA"/>
</dbReference>
<dbReference type="InterPro" id="IPR019027">
    <property type="entry name" value="Pilus_biogenesis_CpaD-related"/>
</dbReference>
<organism evidence="2 3">
    <name type="scientific">Sphingomonas edaphi</name>
    <dbReference type="NCBI Taxonomy" id="2315689"/>
    <lineage>
        <taxon>Bacteria</taxon>
        <taxon>Pseudomonadati</taxon>
        <taxon>Pseudomonadota</taxon>
        <taxon>Alphaproteobacteria</taxon>
        <taxon>Sphingomonadales</taxon>
        <taxon>Sphingomonadaceae</taxon>
        <taxon>Sphingomonas</taxon>
    </lineage>
</organism>
<dbReference type="Proteomes" id="UP000285023">
    <property type="component" value="Unassembled WGS sequence"/>
</dbReference>
<protein>
    <recommendedName>
        <fullName evidence="4">Pilus assembly protein CpaD</fullName>
    </recommendedName>
</protein>
<dbReference type="PROSITE" id="PS51257">
    <property type="entry name" value="PROKAR_LIPOPROTEIN"/>
    <property type="match status" value="1"/>
</dbReference>
<accession>A0A418PZI9</accession>
<evidence type="ECO:0008006" key="4">
    <source>
        <dbReference type="Google" id="ProtNLM"/>
    </source>
</evidence>
<dbReference type="RefSeq" id="WP_119533471.1">
    <property type="nucleotide sequence ID" value="NZ_QXTF01000003.1"/>
</dbReference>
<name>A0A418PZI9_9SPHN</name>
<reference evidence="2 3" key="1">
    <citation type="submission" date="2018-09" db="EMBL/GenBank/DDBJ databases">
        <title>Sphingomonas sp. DAC4.</title>
        <authorList>
            <person name="Seo T."/>
        </authorList>
    </citation>
    <scope>NUCLEOTIDE SEQUENCE [LARGE SCALE GENOMIC DNA]</scope>
    <source>
        <strain evidence="2 3">DAC4</strain>
    </source>
</reference>
<proteinExistence type="predicted"/>
<evidence type="ECO:0000256" key="1">
    <source>
        <dbReference type="SAM" id="MobiDB-lite"/>
    </source>
</evidence>
<gene>
    <name evidence="2" type="ORF">D3M59_09710</name>
</gene>
<feature type="region of interest" description="Disordered" evidence="1">
    <location>
        <begin position="186"/>
        <end position="210"/>
    </location>
</feature>
<dbReference type="AlphaFoldDB" id="A0A418PZI9"/>
<comment type="caution">
    <text evidence="2">The sequence shown here is derived from an EMBL/GenBank/DDBJ whole genome shotgun (WGS) entry which is preliminary data.</text>
</comment>
<dbReference type="OrthoDB" id="9802674at2"/>
<keyword evidence="3" id="KW-1185">Reference proteome</keyword>
<dbReference type="Pfam" id="PF09476">
    <property type="entry name" value="Pilus_CpaD"/>
    <property type="match status" value="1"/>
</dbReference>
<evidence type="ECO:0000313" key="2">
    <source>
        <dbReference type="EMBL" id="RIX27459.1"/>
    </source>
</evidence>